<dbReference type="InterPro" id="IPR049883">
    <property type="entry name" value="NOTCH1_EGF-like"/>
</dbReference>
<dbReference type="SUPFAM" id="SSF57184">
    <property type="entry name" value="Growth factor receptor domain"/>
    <property type="match status" value="1"/>
</dbReference>
<dbReference type="Pfam" id="PF07645">
    <property type="entry name" value="EGF_CA"/>
    <property type="match status" value="3"/>
</dbReference>
<keyword evidence="6" id="KW-1015">Disulfide bond</keyword>
<dbReference type="CDD" id="cd00054">
    <property type="entry name" value="EGF_CA"/>
    <property type="match status" value="3"/>
</dbReference>
<keyword evidence="4" id="KW-0732">Signal</keyword>
<dbReference type="InterPro" id="IPR000152">
    <property type="entry name" value="EGF-type_Asp/Asn_hydroxyl_site"/>
</dbReference>
<evidence type="ECO:0000256" key="2">
    <source>
        <dbReference type="ARBA" id="ARBA00022525"/>
    </source>
</evidence>
<dbReference type="PROSITE" id="PS00010">
    <property type="entry name" value="ASX_HYDROXYL"/>
    <property type="match status" value="3"/>
</dbReference>
<dbReference type="FunFam" id="2.10.25.10:FF:000003">
    <property type="entry name" value="fibrillin-1 isoform X1"/>
    <property type="match status" value="3"/>
</dbReference>
<evidence type="ECO:0000256" key="1">
    <source>
        <dbReference type="ARBA" id="ARBA00004613"/>
    </source>
</evidence>
<evidence type="ECO:0000256" key="6">
    <source>
        <dbReference type="ARBA" id="ARBA00023157"/>
    </source>
</evidence>
<sequence length="272" mass="30616">MRESWLLPIRHLREHTRELHVQVPTQLSADAFKERLCRWMKMNASDLQALVEGMHNASTLRAASNASVLMVTNWACRTGTASVSITAHIYECNYLTKIQHAAEHFSFSDIDECEEKVGVCEHGTCNNFQGSFQCVCHSGYSLTPSRSSCVDIDECTRHPNICNNGTCTNLMGSYKCHCHAGFKLSPNNDCIGKFSIVLAFSHRYQRTQALNLFGNRLFTILMTDVDECQSTPYLCRNGRCRNTVGSFRCECADGYLLSPDGQQCRDVNECIE</sequence>
<dbReference type="GO" id="GO:0005509">
    <property type="term" value="F:calcium ion binding"/>
    <property type="evidence" value="ECO:0007669"/>
    <property type="project" value="InterPro"/>
</dbReference>
<protein>
    <recommendedName>
        <fullName evidence="9">EGF-like domain-containing protein</fullName>
    </recommendedName>
</protein>
<dbReference type="InterPro" id="IPR009030">
    <property type="entry name" value="Growth_fac_rcpt_cys_sf"/>
</dbReference>
<feature type="domain" description="EGF-like" evidence="9">
    <location>
        <begin position="109"/>
        <end position="150"/>
    </location>
</feature>
<dbReference type="PANTHER" id="PTHR47333">
    <property type="entry name" value="VON WILLEBRAND FACTOR C AND EGF DOMAIN-CONTAINING PROTEIN"/>
    <property type="match status" value="1"/>
</dbReference>
<comment type="subcellular location">
    <subcellularLocation>
        <location evidence="1">Secreted</location>
    </subcellularLocation>
</comment>
<evidence type="ECO:0000313" key="11">
    <source>
        <dbReference type="Proteomes" id="UP000479000"/>
    </source>
</evidence>
<keyword evidence="7" id="KW-0325">Glycoprotein</keyword>
<feature type="non-terminal residue" evidence="10">
    <location>
        <position position="272"/>
    </location>
</feature>
<keyword evidence="3 8" id="KW-0245">EGF-like domain</keyword>
<evidence type="ECO:0000313" key="10">
    <source>
        <dbReference type="EMBL" id="CAB0000848.1"/>
    </source>
</evidence>
<dbReference type="Gene3D" id="2.10.25.10">
    <property type="entry name" value="Laminin"/>
    <property type="match status" value="3"/>
</dbReference>
<dbReference type="InterPro" id="IPR001881">
    <property type="entry name" value="EGF-like_Ca-bd_dom"/>
</dbReference>
<dbReference type="SMART" id="SM00179">
    <property type="entry name" value="EGF_CA"/>
    <property type="match status" value="3"/>
</dbReference>
<dbReference type="EMBL" id="CADCXU010010061">
    <property type="protein sequence ID" value="CAB0000848.1"/>
    <property type="molecule type" value="Genomic_DNA"/>
</dbReference>
<dbReference type="AlphaFoldDB" id="A0A6H5GCL1"/>
<keyword evidence="2" id="KW-0964">Secreted</keyword>
<dbReference type="PROSITE" id="PS50026">
    <property type="entry name" value="EGF_3"/>
    <property type="match status" value="3"/>
</dbReference>
<dbReference type="Proteomes" id="UP000479000">
    <property type="component" value="Unassembled WGS sequence"/>
</dbReference>
<dbReference type="InterPro" id="IPR052080">
    <property type="entry name" value="vWF_C/EGF_Fibrillin"/>
</dbReference>
<evidence type="ECO:0000256" key="5">
    <source>
        <dbReference type="ARBA" id="ARBA00022737"/>
    </source>
</evidence>
<evidence type="ECO:0000256" key="3">
    <source>
        <dbReference type="ARBA" id="ARBA00022536"/>
    </source>
</evidence>
<reference evidence="10 11" key="1">
    <citation type="submission" date="2020-02" db="EMBL/GenBank/DDBJ databases">
        <authorList>
            <person name="Ferguson B K."/>
        </authorList>
    </citation>
    <scope>NUCLEOTIDE SEQUENCE [LARGE SCALE GENOMIC DNA]</scope>
</reference>
<keyword evidence="5" id="KW-0677">Repeat</keyword>
<feature type="domain" description="EGF-like" evidence="9">
    <location>
        <begin position="224"/>
        <end position="265"/>
    </location>
</feature>
<dbReference type="PANTHER" id="PTHR47333:SF4">
    <property type="entry name" value="EGF-LIKE DOMAIN-CONTAINING PROTEIN"/>
    <property type="match status" value="1"/>
</dbReference>
<dbReference type="InterPro" id="IPR000742">
    <property type="entry name" value="EGF"/>
</dbReference>
<keyword evidence="11" id="KW-1185">Reference proteome</keyword>
<comment type="caution">
    <text evidence="8">Lacks conserved residue(s) required for the propagation of feature annotation.</text>
</comment>
<dbReference type="PROSITE" id="PS01187">
    <property type="entry name" value="EGF_CA"/>
    <property type="match status" value="2"/>
</dbReference>
<evidence type="ECO:0000259" key="9">
    <source>
        <dbReference type="PROSITE" id="PS50026"/>
    </source>
</evidence>
<evidence type="ECO:0000256" key="4">
    <source>
        <dbReference type="ARBA" id="ARBA00022729"/>
    </source>
</evidence>
<dbReference type="PROSITE" id="PS01186">
    <property type="entry name" value="EGF_2"/>
    <property type="match status" value="3"/>
</dbReference>
<feature type="domain" description="EGF-like" evidence="9">
    <location>
        <begin position="151"/>
        <end position="191"/>
    </location>
</feature>
<dbReference type="SMART" id="SM00181">
    <property type="entry name" value="EGF"/>
    <property type="match status" value="3"/>
</dbReference>
<evidence type="ECO:0000256" key="7">
    <source>
        <dbReference type="ARBA" id="ARBA00023180"/>
    </source>
</evidence>
<name>A0A6H5GCL1_9HEMI</name>
<proteinExistence type="predicted"/>
<dbReference type="OrthoDB" id="10022113at2759"/>
<gene>
    <name evidence="10" type="ORF">NTEN_LOCUS6635</name>
</gene>
<dbReference type="GO" id="GO:0005576">
    <property type="term" value="C:extracellular region"/>
    <property type="evidence" value="ECO:0007669"/>
    <property type="project" value="UniProtKB-SubCell"/>
</dbReference>
<accession>A0A6H5GCL1</accession>
<organism evidence="10 11">
    <name type="scientific">Nesidiocoris tenuis</name>
    <dbReference type="NCBI Taxonomy" id="355587"/>
    <lineage>
        <taxon>Eukaryota</taxon>
        <taxon>Metazoa</taxon>
        <taxon>Ecdysozoa</taxon>
        <taxon>Arthropoda</taxon>
        <taxon>Hexapoda</taxon>
        <taxon>Insecta</taxon>
        <taxon>Pterygota</taxon>
        <taxon>Neoptera</taxon>
        <taxon>Paraneoptera</taxon>
        <taxon>Hemiptera</taxon>
        <taxon>Heteroptera</taxon>
        <taxon>Panheteroptera</taxon>
        <taxon>Cimicomorpha</taxon>
        <taxon>Miridae</taxon>
        <taxon>Dicyphina</taxon>
        <taxon>Nesidiocoris</taxon>
    </lineage>
</organism>
<dbReference type="InterPro" id="IPR018097">
    <property type="entry name" value="EGF_Ca-bd_CS"/>
</dbReference>
<evidence type="ECO:0000256" key="8">
    <source>
        <dbReference type="PROSITE-ProRule" id="PRU00076"/>
    </source>
</evidence>